<reference evidence="2" key="1">
    <citation type="submission" date="2013-05" db="EMBL/GenBank/DDBJ databases">
        <authorList>
            <person name="Yim A.K.Y."/>
            <person name="Chan T.F."/>
            <person name="Ji K.M."/>
            <person name="Liu X.Y."/>
            <person name="Zhou J.W."/>
            <person name="Li R.Q."/>
            <person name="Yang K.Y."/>
            <person name="Li J."/>
            <person name="Li M."/>
            <person name="Law P.T.W."/>
            <person name="Wu Y.L."/>
            <person name="Cai Z.L."/>
            <person name="Qin H."/>
            <person name="Bao Y."/>
            <person name="Leung R.K.K."/>
            <person name="Ng P.K.S."/>
            <person name="Zou J."/>
            <person name="Zhong X.J."/>
            <person name="Ran P.X."/>
            <person name="Zhong N.S."/>
            <person name="Liu Z.G."/>
            <person name="Tsui S.K.W."/>
        </authorList>
    </citation>
    <scope>NUCLEOTIDE SEQUENCE</scope>
    <source>
        <strain evidence="2">Derf</strain>
        <tissue evidence="2">Whole organism</tissue>
    </source>
</reference>
<proteinExistence type="predicted"/>
<evidence type="ECO:0000313" key="2">
    <source>
        <dbReference type="EMBL" id="KAH9516716.1"/>
    </source>
</evidence>
<sequence>MTIEPIGHLHFFLILLFGRLGQLLKTAGRKHTITTVTCDLSSFHYSWNMGALEVEDEDKRTGLVNNQ</sequence>
<name>A0A922L3M6_DERFA</name>
<feature type="signal peptide" evidence="1">
    <location>
        <begin position="1"/>
        <end position="23"/>
    </location>
</feature>
<feature type="chain" id="PRO_5037204641" evidence="1">
    <location>
        <begin position="24"/>
        <end position="67"/>
    </location>
</feature>
<evidence type="ECO:0000256" key="1">
    <source>
        <dbReference type="SAM" id="SignalP"/>
    </source>
</evidence>
<gene>
    <name evidence="2" type="ORF">DERF_007438</name>
</gene>
<keyword evidence="1" id="KW-0732">Signal</keyword>
<comment type="caution">
    <text evidence="2">The sequence shown here is derived from an EMBL/GenBank/DDBJ whole genome shotgun (WGS) entry which is preliminary data.</text>
</comment>
<protein>
    <submittedName>
        <fullName evidence="2">Uncharacterized protein</fullName>
    </submittedName>
</protein>
<evidence type="ECO:0000313" key="3">
    <source>
        <dbReference type="Proteomes" id="UP000790347"/>
    </source>
</evidence>
<keyword evidence="3" id="KW-1185">Reference proteome</keyword>
<dbReference type="Proteomes" id="UP000790347">
    <property type="component" value="Unassembled WGS sequence"/>
</dbReference>
<reference evidence="2" key="2">
    <citation type="journal article" date="2022" name="Res Sq">
        <title>Comparative Genomics Reveals Insights into the Divergent Evolution of Astigmatic Mites and Household Pest Adaptations.</title>
        <authorList>
            <person name="Xiong Q."/>
            <person name="Wan A.T.-Y."/>
            <person name="Liu X.-Y."/>
            <person name="Fung C.S.-H."/>
            <person name="Xiao X."/>
            <person name="Malainual N."/>
            <person name="Hou J."/>
            <person name="Wang L."/>
            <person name="Wang M."/>
            <person name="Yang K."/>
            <person name="Cui Y."/>
            <person name="Leung E."/>
            <person name="Nong W."/>
            <person name="Shin S.-K."/>
            <person name="Au S."/>
            <person name="Jeong K.Y."/>
            <person name="Chew F.T."/>
            <person name="Hui J."/>
            <person name="Leung T.F."/>
            <person name="Tungtrongchitr A."/>
            <person name="Zhong N."/>
            <person name="Liu Z."/>
            <person name="Tsui S."/>
        </authorList>
    </citation>
    <scope>NUCLEOTIDE SEQUENCE</scope>
    <source>
        <strain evidence="2">Derf</strain>
        <tissue evidence="2">Whole organism</tissue>
    </source>
</reference>
<accession>A0A922L3M6</accession>
<dbReference type="EMBL" id="ASGP02000003">
    <property type="protein sequence ID" value="KAH9516716.1"/>
    <property type="molecule type" value="Genomic_DNA"/>
</dbReference>
<organism evidence="2 3">
    <name type="scientific">Dermatophagoides farinae</name>
    <name type="common">American house dust mite</name>
    <dbReference type="NCBI Taxonomy" id="6954"/>
    <lineage>
        <taxon>Eukaryota</taxon>
        <taxon>Metazoa</taxon>
        <taxon>Ecdysozoa</taxon>
        <taxon>Arthropoda</taxon>
        <taxon>Chelicerata</taxon>
        <taxon>Arachnida</taxon>
        <taxon>Acari</taxon>
        <taxon>Acariformes</taxon>
        <taxon>Sarcoptiformes</taxon>
        <taxon>Astigmata</taxon>
        <taxon>Psoroptidia</taxon>
        <taxon>Analgoidea</taxon>
        <taxon>Pyroglyphidae</taxon>
        <taxon>Dermatophagoidinae</taxon>
        <taxon>Dermatophagoides</taxon>
    </lineage>
</organism>
<dbReference type="AlphaFoldDB" id="A0A922L3M6"/>